<dbReference type="CDD" id="cd21809">
    <property type="entry name" value="ABC-2_lan_permease-like"/>
    <property type="match status" value="1"/>
</dbReference>
<sequence length="252" mass="28610">MNAILSFDRIKMRRSRYWGLVILFPLLLMVGVTSLLLTNMDDIQDGTEIWGTMWMICYYMNYVAIHLFVALLSALLANMEHQTNTWKMIFSTSVSKWKFYWAKVLWLTLGLLISGLILMVGFGVIGFAFGGGATFNPVRLFSFTLYPYLTAYALMGIQLWLSMVLENQSVPIVVGGVGIIVGLYGIQGSGLLQVLPWVIPYQVLFHPDNVLLEFSDIVQTPQLDWNWVLLSIMMGLLFFVLGSVHFSLKEQK</sequence>
<proteinExistence type="predicted"/>
<feature type="transmembrane region" description="Helical" evidence="1">
    <location>
        <begin position="58"/>
        <end position="79"/>
    </location>
</feature>
<dbReference type="EMBL" id="BMEX01000022">
    <property type="protein sequence ID" value="GGA56920.1"/>
    <property type="molecule type" value="Genomic_DNA"/>
</dbReference>
<keyword evidence="1" id="KW-1133">Transmembrane helix</keyword>
<accession>A0ABQ1H4B2</accession>
<keyword evidence="3" id="KW-1185">Reference proteome</keyword>
<feature type="transmembrane region" description="Helical" evidence="1">
    <location>
        <begin position="227"/>
        <end position="248"/>
    </location>
</feature>
<feature type="transmembrane region" description="Helical" evidence="1">
    <location>
        <begin position="172"/>
        <end position="199"/>
    </location>
</feature>
<evidence type="ECO:0000256" key="1">
    <source>
        <dbReference type="SAM" id="Phobius"/>
    </source>
</evidence>
<name>A0ABQ1H4B2_9BACL</name>
<protein>
    <recommendedName>
        <fullName evidence="4">ABC-2 type transport system permease protein</fullName>
    </recommendedName>
</protein>
<comment type="caution">
    <text evidence="2">The sequence shown here is derived from an EMBL/GenBank/DDBJ whole genome shotgun (WGS) entry which is preliminary data.</text>
</comment>
<feature type="transmembrane region" description="Helical" evidence="1">
    <location>
        <begin position="145"/>
        <end position="165"/>
    </location>
</feature>
<dbReference type="RefSeq" id="WP_188433583.1">
    <property type="nucleotide sequence ID" value="NZ_BMEX01000022.1"/>
</dbReference>
<keyword evidence="1" id="KW-0812">Transmembrane</keyword>
<dbReference type="Proteomes" id="UP000617979">
    <property type="component" value="Unassembled WGS sequence"/>
</dbReference>
<keyword evidence="1" id="KW-0472">Membrane</keyword>
<gene>
    <name evidence="2" type="ORF">GCM10007416_32670</name>
</gene>
<feature type="transmembrane region" description="Helical" evidence="1">
    <location>
        <begin position="17"/>
        <end position="38"/>
    </location>
</feature>
<reference evidence="3" key="1">
    <citation type="journal article" date="2019" name="Int. J. Syst. Evol. Microbiol.">
        <title>The Global Catalogue of Microorganisms (GCM) 10K type strain sequencing project: providing services to taxonomists for standard genome sequencing and annotation.</title>
        <authorList>
            <consortium name="The Broad Institute Genomics Platform"/>
            <consortium name="The Broad Institute Genome Sequencing Center for Infectious Disease"/>
            <person name="Wu L."/>
            <person name="Ma J."/>
        </authorList>
    </citation>
    <scope>NUCLEOTIDE SEQUENCE [LARGE SCALE GENOMIC DNA]</scope>
    <source>
        <strain evidence="3">CGMCC 1.12404</strain>
    </source>
</reference>
<feature type="transmembrane region" description="Helical" evidence="1">
    <location>
        <begin position="100"/>
        <end position="125"/>
    </location>
</feature>
<evidence type="ECO:0008006" key="4">
    <source>
        <dbReference type="Google" id="ProtNLM"/>
    </source>
</evidence>
<organism evidence="2 3">
    <name type="scientific">Kroppenstedtia guangzhouensis</name>
    <dbReference type="NCBI Taxonomy" id="1274356"/>
    <lineage>
        <taxon>Bacteria</taxon>
        <taxon>Bacillati</taxon>
        <taxon>Bacillota</taxon>
        <taxon>Bacilli</taxon>
        <taxon>Bacillales</taxon>
        <taxon>Thermoactinomycetaceae</taxon>
        <taxon>Kroppenstedtia</taxon>
    </lineage>
</organism>
<evidence type="ECO:0000313" key="3">
    <source>
        <dbReference type="Proteomes" id="UP000617979"/>
    </source>
</evidence>
<dbReference type="Pfam" id="PF12730">
    <property type="entry name" value="ABC2_membrane_4"/>
    <property type="match status" value="1"/>
</dbReference>
<evidence type="ECO:0000313" key="2">
    <source>
        <dbReference type="EMBL" id="GGA56920.1"/>
    </source>
</evidence>